<sequence length="205" mass="23961">MKIEFYIFRHGQTDWNKLRKVQGKMDIPLNDFGREEALKLKSFFQDIDIEKVYTSDLKRAFETAKITFSDKDLTLETSERLREANFGEVEGMNVEDLLNQYSTKFWDIHIGGEEADDFSYPGGETRREVRERVVSQILDIKREGKYSKVAISTHGGSLRSLIHHFLPPQNELIKIPNCVVYKLIFNGDEHFVEGPFNNEEDLCYR</sequence>
<dbReference type="PANTHER" id="PTHR48100">
    <property type="entry name" value="BROAD-SPECIFICITY PHOSPHATASE YOR283W-RELATED"/>
    <property type="match status" value="1"/>
</dbReference>
<evidence type="ECO:0000256" key="2">
    <source>
        <dbReference type="ARBA" id="ARBA00023235"/>
    </source>
</evidence>
<dbReference type="eggNOG" id="COG0406">
    <property type="taxonomic scope" value="Bacteria"/>
</dbReference>
<dbReference type="Pfam" id="PF00300">
    <property type="entry name" value="His_Phos_1"/>
    <property type="match status" value="1"/>
</dbReference>
<dbReference type="InterPro" id="IPR029033">
    <property type="entry name" value="His_PPase_superfam"/>
</dbReference>
<proteinExistence type="predicted"/>
<feature type="binding site" evidence="4">
    <location>
        <begin position="9"/>
        <end position="16"/>
    </location>
    <ligand>
        <name>substrate</name>
    </ligand>
</feature>
<evidence type="ECO:0000256" key="3">
    <source>
        <dbReference type="PIRSR" id="PIRSR613078-1"/>
    </source>
</evidence>
<dbReference type="RefSeq" id="WP_014243145.1">
    <property type="nucleotide sequence ID" value="NC_016620.1"/>
</dbReference>
<dbReference type="SUPFAM" id="SSF53254">
    <property type="entry name" value="Phosphoglycerate mutase-like"/>
    <property type="match status" value="1"/>
</dbReference>
<dbReference type="PIRSF" id="PIRSF000709">
    <property type="entry name" value="6PFK_2-Ptase"/>
    <property type="match status" value="1"/>
</dbReference>
<protein>
    <submittedName>
        <fullName evidence="5">Phosphoglycerate mutase</fullName>
    </submittedName>
</protein>
<dbReference type="SMART" id="SM00855">
    <property type="entry name" value="PGAM"/>
    <property type="match status" value="1"/>
</dbReference>
<keyword evidence="2" id="KW-0413">Isomerase</keyword>
<dbReference type="OrthoDB" id="5291958at2"/>
<dbReference type="GO" id="GO:0005737">
    <property type="term" value="C:cytoplasm"/>
    <property type="evidence" value="ECO:0007669"/>
    <property type="project" value="TreeGrafter"/>
</dbReference>
<dbReference type="PROSITE" id="PS00175">
    <property type="entry name" value="PG_MUTASE"/>
    <property type="match status" value="1"/>
</dbReference>
<dbReference type="InterPro" id="IPR013078">
    <property type="entry name" value="His_Pase_superF_clade-1"/>
</dbReference>
<reference evidence="6" key="1">
    <citation type="journal article" date="2013" name="ISME J.">
        <title>A small predatory core genome in the divergent marine Bacteriovorax marinus SJ and the terrestrial Bdellovibrio bacteriovorus.</title>
        <authorList>
            <person name="Crossman L.C."/>
            <person name="Chen H."/>
            <person name="Cerdeno-Tarraga A.M."/>
            <person name="Brooks K."/>
            <person name="Quail M.A."/>
            <person name="Pineiro S.A."/>
            <person name="Hobley L."/>
            <person name="Sockett R.E."/>
            <person name="Bentley S.D."/>
            <person name="Parkhill J."/>
            <person name="Williams H.N."/>
            <person name="Stine O.C."/>
        </authorList>
    </citation>
    <scope>NUCLEOTIDE SEQUENCE [LARGE SCALE GENOMIC DNA]</scope>
    <source>
        <strain evidence="6">ATCC BAA-682 / DSM 15412 / SJ</strain>
    </source>
</reference>
<feature type="binding site" evidence="4">
    <location>
        <position position="59"/>
    </location>
    <ligand>
        <name>substrate</name>
    </ligand>
</feature>
<evidence type="ECO:0000313" key="6">
    <source>
        <dbReference type="Proteomes" id="UP000008963"/>
    </source>
</evidence>
<dbReference type="Proteomes" id="UP000008963">
    <property type="component" value="Chromosome"/>
</dbReference>
<keyword evidence="1" id="KW-0324">Glycolysis</keyword>
<dbReference type="CDD" id="cd07067">
    <property type="entry name" value="HP_PGM_like"/>
    <property type="match status" value="1"/>
</dbReference>
<feature type="active site" description="Tele-phosphohistidine intermediate" evidence="3">
    <location>
        <position position="10"/>
    </location>
</feature>
<accession>E1X417</accession>
<evidence type="ECO:0000256" key="1">
    <source>
        <dbReference type="ARBA" id="ARBA00023152"/>
    </source>
</evidence>
<dbReference type="InterPro" id="IPR050275">
    <property type="entry name" value="PGM_Phosphatase"/>
</dbReference>
<dbReference type="InterPro" id="IPR001345">
    <property type="entry name" value="PG/BPGM_mutase_AS"/>
</dbReference>
<feature type="active site" description="Proton donor/acceptor" evidence="3">
    <location>
        <position position="83"/>
    </location>
</feature>
<dbReference type="GO" id="GO:0016791">
    <property type="term" value="F:phosphatase activity"/>
    <property type="evidence" value="ECO:0007669"/>
    <property type="project" value="TreeGrafter"/>
</dbReference>
<gene>
    <name evidence="5" type="ordered locus">BMS_0442</name>
</gene>
<name>E1X417_HALMS</name>
<dbReference type="Gene3D" id="3.40.50.1240">
    <property type="entry name" value="Phosphoglycerate mutase-like"/>
    <property type="match status" value="1"/>
</dbReference>
<keyword evidence="6" id="KW-1185">Reference proteome</keyword>
<dbReference type="KEGG" id="bmx:BMS_0442"/>
<dbReference type="STRING" id="862908.BMS_0442"/>
<dbReference type="EMBL" id="FQ312005">
    <property type="protein sequence ID" value="CBW25357.1"/>
    <property type="molecule type" value="Genomic_DNA"/>
</dbReference>
<evidence type="ECO:0000256" key="4">
    <source>
        <dbReference type="PIRSR" id="PIRSR613078-2"/>
    </source>
</evidence>
<dbReference type="HOGENOM" id="CLU_033323_8_4_7"/>
<dbReference type="AlphaFoldDB" id="E1X417"/>
<dbReference type="PATRIC" id="fig|862908.3.peg.423"/>
<organism evidence="5 6">
    <name type="scientific">Halobacteriovorax marinus (strain ATCC BAA-682 / DSM 15412 / SJ)</name>
    <name type="common">Bacteriovorax marinus</name>
    <dbReference type="NCBI Taxonomy" id="862908"/>
    <lineage>
        <taxon>Bacteria</taxon>
        <taxon>Pseudomonadati</taxon>
        <taxon>Bdellovibrionota</taxon>
        <taxon>Bacteriovoracia</taxon>
        <taxon>Bacteriovoracales</taxon>
        <taxon>Halobacteriovoraceae</taxon>
        <taxon>Halobacteriovorax</taxon>
    </lineage>
</organism>
<evidence type="ECO:0000313" key="5">
    <source>
        <dbReference type="EMBL" id="CBW25357.1"/>
    </source>
</evidence>
<dbReference type="PANTHER" id="PTHR48100:SF1">
    <property type="entry name" value="HISTIDINE PHOSPHATASE FAMILY PROTEIN-RELATED"/>
    <property type="match status" value="1"/>
</dbReference>